<name>A0A3M2KV54_9NOCA</name>
<dbReference type="PANTHER" id="PTHR36222:SF1">
    <property type="entry name" value="SERINE PROTEASE INHIBITOR RV3364C"/>
    <property type="match status" value="1"/>
</dbReference>
<evidence type="ECO:0000313" key="3">
    <source>
        <dbReference type="Proteomes" id="UP000279275"/>
    </source>
</evidence>
<keyword evidence="3" id="KW-1185">Reference proteome</keyword>
<gene>
    <name evidence="2" type="ORF">EBN03_28645</name>
</gene>
<dbReference type="EMBL" id="RFFH01000018">
    <property type="protein sequence ID" value="RMI28874.1"/>
    <property type="molecule type" value="Genomic_DNA"/>
</dbReference>
<dbReference type="AlphaFoldDB" id="A0A3M2KV54"/>
<dbReference type="PANTHER" id="PTHR36222">
    <property type="entry name" value="SERINE PROTEASE INHIBITOR RV3364C"/>
    <property type="match status" value="1"/>
</dbReference>
<dbReference type="InterPro" id="IPR053141">
    <property type="entry name" value="Mycobact_SerProt_Inhib_Rv3364c"/>
</dbReference>
<evidence type="ECO:0000259" key="1">
    <source>
        <dbReference type="SMART" id="SM00960"/>
    </source>
</evidence>
<proteinExistence type="predicted"/>
<sequence>MNNDVLLGAPSGTLDWLLDNLIDRVSGAESAVVLSADGLPVAGSNRLTREQIEHLAAIASALHSLGRGTGTHFGKGALRQTVIELDGGYLVVSEAGDGACLALLAASDADLGLIGYEMTVLVGQVHEHLAATPRIPTSTFTGRHQQ</sequence>
<comment type="caution">
    <text evidence="2">The sequence shown here is derived from an EMBL/GenBank/DDBJ whole genome shotgun (WGS) entry which is preliminary data.</text>
</comment>
<dbReference type="Proteomes" id="UP000279275">
    <property type="component" value="Unassembled WGS sequence"/>
</dbReference>
<dbReference type="InterPro" id="IPR004942">
    <property type="entry name" value="Roadblock/LAMTOR2_dom"/>
</dbReference>
<feature type="domain" description="Roadblock/LAMTOR2" evidence="1">
    <location>
        <begin position="15"/>
        <end position="105"/>
    </location>
</feature>
<dbReference type="Gene3D" id="3.30.450.30">
    <property type="entry name" value="Dynein light chain 2a, cytoplasmic"/>
    <property type="match status" value="1"/>
</dbReference>
<accession>A0A3M2KV54</accession>
<organism evidence="2 3">
    <name type="scientific">Nocardia stercoris</name>
    <dbReference type="NCBI Taxonomy" id="2483361"/>
    <lineage>
        <taxon>Bacteria</taxon>
        <taxon>Bacillati</taxon>
        <taxon>Actinomycetota</taxon>
        <taxon>Actinomycetes</taxon>
        <taxon>Mycobacteriales</taxon>
        <taxon>Nocardiaceae</taxon>
        <taxon>Nocardia</taxon>
    </lineage>
</organism>
<reference evidence="2 3" key="1">
    <citation type="submission" date="2018-10" db="EMBL/GenBank/DDBJ databases">
        <title>Isolation from cow dung.</title>
        <authorList>
            <person name="Ling L."/>
        </authorList>
    </citation>
    <scope>NUCLEOTIDE SEQUENCE [LARGE SCALE GENOMIC DNA]</scope>
    <source>
        <strain evidence="2 3">NEAU-LL90</strain>
    </source>
</reference>
<evidence type="ECO:0000313" key="2">
    <source>
        <dbReference type="EMBL" id="RMI28874.1"/>
    </source>
</evidence>
<dbReference type="SUPFAM" id="SSF103196">
    <property type="entry name" value="Roadblock/LC7 domain"/>
    <property type="match status" value="1"/>
</dbReference>
<dbReference type="Pfam" id="PF03259">
    <property type="entry name" value="Robl_LC7"/>
    <property type="match status" value="1"/>
</dbReference>
<dbReference type="RefSeq" id="WP_122191265.1">
    <property type="nucleotide sequence ID" value="NZ_RFFH01000018.1"/>
</dbReference>
<dbReference type="OrthoDB" id="5187023at2"/>
<dbReference type="SMART" id="SM00960">
    <property type="entry name" value="Robl_LC7"/>
    <property type="match status" value="1"/>
</dbReference>
<protein>
    <submittedName>
        <fullName evidence="2">Roadblock/LC7 domain-containing protein</fullName>
    </submittedName>
</protein>